<reference evidence="2" key="1">
    <citation type="submission" date="2014-05" db="EMBL/GenBank/DDBJ databases">
        <authorList>
            <person name="Horn Fabian"/>
        </authorList>
    </citation>
    <scope>NUCLEOTIDE SEQUENCE</scope>
</reference>
<name>A0A060ZL45_9ACTN</name>
<dbReference type="HOGENOM" id="CLU_2154172_0_0_11"/>
<dbReference type="Proteomes" id="UP000756710">
    <property type="component" value="Unassembled WGS sequence"/>
</dbReference>
<dbReference type="EMBL" id="JAGGLR010000028">
    <property type="protein sequence ID" value="MBP2067028.1"/>
    <property type="molecule type" value="Genomic_DNA"/>
</dbReference>
<reference evidence="3 4" key="2">
    <citation type="submission" date="2021-03" db="EMBL/GenBank/DDBJ databases">
        <title>Genomic Encyclopedia of Type Strains, Phase IV (KMG-IV): sequencing the most valuable type-strain genomes for metagenomic binning, comparative biology and taxonomic classification.</title>
        <authorList>
            <person name="Goeker M."/>
        </authorList>
    </citation>
    <scope>NUCLEOTIDE SEQUENCE [LARGE SCALE GENOMIC DNA]</scope>
    <source>
        <strain evidence="3 4">DSM 41954</strain>
    </source>
</reference>
<protein>
    <submittedName>
        <fullName evidence="2">Uncharacterized protein</fullName>
    </submittedName>
</protein>
<keyword evidence="4" id="KW-1185">Reference proteome</keyword>
<evidence type="ECO:0000313" key="2">
    <source>
        <dbReference type="EMBL" id="CDR02542.1"/>
    </source>
</evidence>
<evidence type="ECO:0000256" key="1">
    <source>
        <dbReference type="SAM" id="MobiDB-lite"/>
    </source>
</evidence>
<organism evidence="2">
    <name type="scientific">Streptomyces iranensis</name>
    <dbReference type="NCBI Taxonomy" id="576784"/>
    <lineage>
        <taxon>Bacteria</taxon>
        <taxon>Bacillati</taxon>
        <taxon>Actinomycetota</taxon>
        <taxon>Actinomycetes</taxon>
        <taxon>Kitasatosporales</taxon>
        <taxon>Streptomycetaceae</taxon>
        <taxon>Streptomyces</taxon>
        <taxon>Streptomyces violaceusniger group</taxon>
    </lineage>
</organism>
<dbReference type="PATRIC" id="fig|576784.4.peg.706"/>
<dbReference type="EMBL" id="LK022848">
    <property type="protein sequence ID" value="CDR02542.1"/>
    <property type="molecule type" value="Genomic_DNA"/>
</dbReference>
<dbReference type="AlphaFoldDB" id="A0A060ZL45"/>
<evidence type="ECO:0000313" key="3">
    <source>
        <dbReference type="EMBL" id="MBP2067028.1"/>
    </source>
</evidence>
<accession>A0A060ZL45</accession>
<sequence length="134" mass="14494">MADREHSRSATRRGEEDALGGDDPHIHVESKVVRGVAAVREMMASTFGLAGDLPSLVDTGCGLRAPYAMTSPRPENVTCLACREHAWQEHLRFAGEIERLGGMAGSAISTAQAKLAAEKHRELAERFSGPRRAE</sequence>
<gene>
    <name evidence="3" type="ORF">J2Z30_008094</name>
    <name evidence="2" type="ORF">SIRAN812</name>
</gene>
<dbReference type="RefSeq" id="WP_308280232.1">
    <property type="nucleotide sequence ID" value="NZ_BAABDR010000098.1"/>
</dbReference>
<feature type="region of interest" description="Disordered" evidence="1">
    <location>
        <begin position="1"/>
        <end position="26"/>
    </location>
</feature>
<evidence type="ECO:0000313" key="4">
    <source>
        <dbReference type="Proteomes" id="UP000756710"/>
    </source>
</evidence>
<proteinExistence type="predicted"/>